<protein>
    <submittedName>
        <fullName evidence="1">Uncharacterized protein</fullName>
    </submittedName>
</protein>
<evidence type="ECO:0000313" key="1">
    <source>
        <dbReference type="EnsemblMetazoa" id="AALB000651-PA"/>
    </source>
</evidence>
<dbReference type="EnsemblMetazoa" id="AALB000651-RA">
    <property type="protein sequence ID" value="AALB000651-PA"/>
    <property type="gene ID" value="AALB000651"/>
</dbReference>
<organism evidence="1 2">
    <name type="scientific">Anopheles albimanus</name>
    <name type="common">New world malaria mosquito</name>
    <dbReference type="NCBI Taxonomy" id="7167"/>
    <lineage>
        <taxon>Eukaryota</taxon>
        <taxon>Metazoa</taxon>
        <taxon>Ecdysozoa</taxon>
        <taxon>Arthropoda</taxon>
        <taxon>Hexapoda</taxon>
        <taxon>Insecta</taxon>
        <taxon>Pterygota</taxon>
        <taxon>Neoptera</taxon>
        <taxon>Endopterygota</taxon>
        <taxon>Diptera</taxon>
        <taxon>Nematocera</taxon>
        <taxon>Culicoidea</taxon>
        <taxon>Culicidae</taxon>
        <taxon>Anophelinae</taxon>
        <taxon>Anopheles</taxon>
    </lineage>
</organism>
<proteinExistence type="predicted"/>
<keyword evidence="2" id="KW-1185">Reference proteome</keyword>
<sequence length="417" mass="45441">MIMISISERFPAIVVLCVLVVLPGAINGAPDVGFDGYIYPTPTPTSSFVGYDYPTPACPLPAPPITVQVPRSCTASATLVTVPVKVNVTETIVTFLKVPTTVTTTLIVPTTSTEVHRAVETRTDYHTTTHTQHVTLPAVTRTSLLTSTIARIETITSPVVRVEYVTERYPVVEYRTDTITQTSTCTVTELLPTTYVSTYISTSYPPPVTDTSFRTETAYRTITETAISTLIRTKTDTSPVYRTRTDTITATKTVREVTTVSVPCAPPPLNNEYLPIPEPSNDYLPPSQQQQAAAEQRLRSNFALPEDLLLPPKLQVAPAKETVQITVTKTLDPVTLTTTREHTVTKRVESPADTRHRYDLGGRGGGAWNSAPVPAAVRTKSVIALDQRITKLVTVTPTLTSYVYMDTVTVTSTRPSG</sequence>
<evidence type="ECO:0000313" key="2">
    <source>
        <dbReference type="Proteomes" id="UP000069272"/>
    </source>
</evidence>
<dbReference type="VEuPathDB" id="VectorBase:AALB000651"/>
<reference evidence="1" key="2">
    <citation type="submission" date="2022-08" db="UniProtKB">
        <authorList>
            <consortium name="EnsemblMetazoa"/>
        </authorList>
    </citation>
    <scope>IDENTIFICATION</scope>
    <source>
        <strain evidence="1">STECLA/ALBI9_A</strain>
    </source>
</reference>
<reference evidence="1 2" key="1">
    <citation type="journal article" date="2017" name="G3 (Bethesda)">
        <title>The Physical Genome Mapping of Anopheles albimanus Corrected Scaffold Misassemblies and Identified Interarm Rearrangements in Genus Anopheles.</title>
        <authorList>
            <person name="Artemov G.N."/>
            <person name="Peery A.N."/>
            <person name="Jiang X."/>
            <person name="Tu Z."/>
            <person name="Stegniy V.N."/>
            <person name="Sharakhova M.V."/>
            <person name="Sharakhov I.V."/>
        </authorList>
    </citation>
    <scope>NUCLEOTIDE SEQUENCE [LARGE SCALE GENOMIC DNA]</scope>
    <source>
        <strain evidence="1 2">ALBI9_A</strain>
    </source>
</reference>
<name>A0A182F2G9_ANOAL</name>
<accession>A0A182F2G9</accession>
<dbReference type="AlphaFoldDB" id="A0A182F2G9"/>
<dbReference type="VEuPathDB" id="VectorBase:AALB20_030666"/>
<dbReference type="Proteomes" id="UP000069272">
    <property type="component" value="Chromosome 2L"/>
</dbReference>